<dbReference type="GO" id="GO:0003676">
    <property type="term" value="F:nucleic acid binding"/>
    <property type="evidence" value="ECO:0007669"/>
    <property type="project" value="InterPro"/>
</dbReference>
<proteinExistence type="predicted"/>
<dbReference type="FunCoup" id="A0A0L0HAP2">
    <property type="interactions" value="701"/>
</dbReference>
<evidence type="ECO:0000256" key="2">
    <source>
        <dbReference type="ARBA" id="ARBA00023242"/>
    </source>
</evidence>
<dbReference type="GeneID" id="27690058"/>
<evidence type="ECO:0000313" key="7">
    <source>
        <dbReference type="EMBL" id="KNC97783.1"/>
    </source>
</evidence>
<dbReference type="RefSeq" id="XP_016605823.1">
    <property type="nucleotide sequence ID" value="XM_016754979.1"/>
</dbReference>
<feature type="domain" description="RSE1/DDB1/CPSF1 second beta-propeller" evidence="6">
    <location>
        <begin position="627"/>
        <end position="1158"/>
    </location>
</feature>
<name>A0A0L0HAP2_SPIPD</name>
<dbReference type="InterPro" id="IPR004871">
    <property type="entry name" value="RSE1/DDB1/CPSF1_C"/>
</dbReference>
<evidence type="ECO:0000259" key="5">
    <source>
        <dbReference type="Pfam" id="PF10433"/>
    </source>
</evidence>
<evidence type="ECO:0008006" key="9">
    <source>
        <dbReference type="Google" id="ProtNLM"/>
    </source>
</evidence>
<dbReference type="InterPro" id="IPR050358">
    <property type="entry name" value="RSE1/DDB1/CFT1"/>
</dbReference>
<protein>
    <recommendedName>
        <fullName evidence="9">Cleavage and polyadenylation specificity factor subunit 1</fullName>
    </recommendedName>
</protein>
<dbReference type="VEuPathDB" id="FungiDB:SPPG_06780"/>
<evidence type="ECO:0000256" key="3">
    <source>
        <dbReference type="SAM" id="MobiDB-lite"/>
    </source>
</evidence>
<dbReference type="InterPro" id="IPR018846">
    <property type="entry name" value="Beta-prop_RSE1/DDB1/CPSF1_1st"/>
</dbReference>
<evidence type="ECO:0000256" key="1">
    <source>
        <dbReference type="ARBA" id="ARBA00004123"/>
    </source>
</evidence>
<dbReference type="Pfam" id="PF10433">
    <property type="entry name" value="Beta-prop_RSE1_1st"/>
    <property type="match status" value="1"/>
</dbReference>
<dbReference type="OMA" id="PMTKFKL"/>
<dbReference type="OrthoDB" id="6109at2759"/>
<organism evidence="7 8">
    <name type="scientific">Spizellomyces punctatus (strain DAOM BR117)</name>
    <dbReference type="NCBI Taxonomy" id="645134"/>
    <lineage>
        <taxon>Eukaryota</taxon>
        <taxon>Fungi</taxon>
        <taxon>Fungi incertae sedis</taxon>
        <taxon>Chytridiomycota</taxon>
        <taxon>Chytridiomycota incertae sedis</taxon>
        <taxon>Chytridiomycetes</taxon>
        <taxon>Spizellomycetales</taxon>
        <taxon>Spizellomycetaceae</taxon>
        <taxon>Spizellomyces</taxon>
    </lineage>
</organism>
<dbReference type="EMBL" id="KQ257462">
    <property type="protein sequence ID" value="KNC97783.1"/>
    <property type="molecule type" value="Genomic_DNA"/>
</dbReference>
<feature type="domain" description="RSE1/DDB1/CPSF1 first beta-propeller" evidence="5">
    <location>
        <begin position="93"/>
        <end position="335"/>
    </location>
</feature>
<dbReference type="Proteomes" id="UP000053201">
    <property type="component" value="Unassembled WGS sequence"/>
</dbReference>
<feature type="domain" description="RSE1/DDB1/CPSF1 C-terminal" evidence="4">
    <location>
        <begin position="1321"/>
        <end position="1660"/>
    </location>
</feature>
<evidence type="ECO:0000259" key="6">
    <source>
        <dbReference type="Pfam" id="PF23726"/>
    </source>
</evidence>
<reference evidence="7 8" key="1">
    <citation type="submission" date="2009-08" db="EMBL/GenBank/DDBJ databases">
        <title>The Genome Sequence of Spizellomyces punctatus strain DAOM BR117.</title>
        <authorList>
            <consortium name="The Broad Institute Genome Sequencing Platform"/>
            <person name="Russ C."/>
            <person name="Cuomo C."/>
            <person name="Shea T."/>
            <person name="Young S.K."/>
            <person name="Zeng Q."/>
            <person name="Koehrsen M."/>
            <person name="Haas B."/>
            <person name="Borodovsky M."/>
            <person name="Guigo R."/>
            <person name="Alvarado L."/>
            <person name="Berlin A."/>
            <person name="Bochicchio J."/>
            <person name="Borenstein D."/>
            <person name="Chapman S."/>
            <person name="Chen Z."/>
            <person name="Engels R."/>
            <person name="Freedman E."/>
            <person name="Gellesch M."/>
            <person name="Goldberg J."/>
            <person name="Griggs A."/>
            <person name="Gujja S."/>
            <person name="Heiman D."/>
            <person name="Hepburn T."/>
            <person name="Howarth C."/>
            <person name="Jen D."/>
            <person name="Larson L."/>
            <person name="Lewis B."/>
            <person name="Mehta T."/>
            <person name="Park D."/>
            <person name="Pearson M."/>
            <person name="Roberts A."/>
            <person name="Saif S."/>
            <person name="Shenoy N."/>
            <person name="Sisk P."/>
            <person name="Stolte C."/>
            <person name="Sykes S."/>
            <person name="Thomson T."/>
            <person name="Walk T."/>
            <person name="White J."/>
            <person name="Yandava C."/>
            <person name="Burger G."/>
            <person name="Gray M.W."/>
            <person name="Holland P.W.H."/>
            <person name="King N."/>
            <person name="Lang F.B.F."/>
            <person name="Roger A.J."/>
            <person name="Ruiz-Trillo I."/>
            <person name="Lander E."/>
            <person name="Nusbaum C."/>
        </authorList>
    </citation>
    <scope>NUCLEOTIDE SEQUENCE [LARGE SCALE GENOMIC DNA]</scope>
    <source>
        <strain evidence="7 8">DAOM BR117</strain>
    </source>
</reference>
<dbReference type="InterPro" id="IPR058543">
    <property type="entry name" value="Beta-prop_RSE1/DDB1/CPSF1_2nd"/>
</dbReference>
<feature type="region of interest" description="Disordered" evidence="3">
    <location>
        <begin position="902"/>
        <end position="943"/>
    </location>
</feature>
<gene>
    <name evidence="7" type="ORF">SPPG_06780</name>
</gene>
<keyword evidence="8" id="KW-1185">Reference proteome</keyword>
<keyword evidence="2" id="KW-0539">Nucleus</keyword>
<dbReference type="GO" id="GO:0005634">
    <property type="term" value="C:nucleus"/>
    <property type="evidence" value="ECO:0007669"/>
    <property type="project" value="UniProtKB-SubCell"/>
</dbReference>
<sequence length="1696" mass="187782">MSSVYSLYKELLPPTSIETCVEAQFTAPNAVNLIVSRGSLLQVYNVVEDDVADTEVVRQQLAKEKEEEEDQNLPFPKLKPIPEPQRCNHPRKVAKLELHAQFRLHGNVTSIGVVRTSTSVGLLGMDSLLLSFKDAKMSLIEYSAATHNIVTVSIHYYEREEFKKESVTNKFKPEIRIDPENRCAVLRFYNDRLAILPFKQDTGVQVNDADDTSSKYPFHSSFVIPFSAIDSKVRNVVDVAFLYGFFEPTLAILYEPIQTWTGRLAARKDTKSLIVVSLDITQRSYPVLFKVDHLPYNATSLIPVPPPVGGLVVLSPNALIHVDQTSVPGVACAVNSYYGMESNFPAPPSMESIGHSFETKNPLYDSAHFSDHKSLGISLEACVPYFLNPDTLLLVLRSGELVLVDMEGGEDVGRGWKRRKGGVKSFNVTRVGLRTIMPSCGTRIGNVDAQGRPLIRVLKNFREIGGTFENDDGVSNFGYLFVGSRVADAMLIQFTEADVVANEEDDDAVSISPEPSGEETGIAASMELAIDEDIFGVSPQQLAVTSSSSTTRTKSASTRSPKSRYTFRICDSLICTGPIKDLVVGEPTQYSSHAFSPDNPRTSLEVVTCAGEGFSGALGILQRNIRPQIISTFEMPGITDVWSVRCTSVNEQRRESVDVADASLIEKLETVEENGAPVVKEAFDKFLVLSKEDQTMILETGEEFAEVEGKGFFREGPTVGVGSLLDETATVQVHPRGIIVLDSDGTRTQEIPISEDDRWIVACSIVDPYVLVLMNVGEVMLFVMDPHTRDLQMCQELKDIGITAACLYCDDTSGSLLPTISEAAKSVTAAAKATPVSQYNPVAKLKLPKKKTKKRKRVAEDLNSGLDLDLYGEHDDIYGAEIADDSESEAEGNVEEKTVVQEDGMQLDANGDTFRRDDTPDQAPEPAEVNEENVSRVDEDGQPSVPERRIWCIVFREDGALEIFRVPDFEQCYFVPQFDLLPSLIYDHPHVDPHGNGQSRRPAVKFEEILMINLGRDKKHKHPYFISRTEESDLIIYKAFLHIPDDDIETPATALGNALATPNPSNTHSRDVLYSSRSHRLAIRFVRVSHDHISREPKLYADTEGDKLHPVHQYPEKSSTRRRRYLKPFNKIGLEGSLMYSGVFMSGPRPCWIMVAETGGVGPQFDVVQGLQAVLEPPMAVSGKNVVRVHPQMVDGEVVGFTRLHNVNVPHGFLYVTRQGSMRICQLPAHFTYDADWPYCKVPLRRTPQKLTYHHTSQTYVMATSVPVPFVLSKAQHAAAVAAGVIEAGDELPESEHTKRNFGVKDEDRDAGMYWPQVSSYSMELVSPVTWETVDVVTMDEYEHILAIQAIELESKQTTSGRKLFIAVGTGTVRGEDLATRGRIFIYDIIDIVPEPDNPQTNHRFKQLFVNEEKGPVTALCNVGGYLLAAIGTKIIIHTFDDSESLTGVAFIDVNMYVNSVCAIKNLILVGDIMKSVWFLGFQEEPPKLALLGKDYHSLNVYGCEFMVDDSSLAFIVGDGESNVHVMTYSPYHIQSSSGQKLIRRGDFHAGQHVSKIVRLQRMSSSRKGSNTIPRQQVCLTGTLEGGLALLLPVSEKLYKRLYGLYSKMVNNLQHPAGLNPRGFRQVPLQSRPTTAATATPMTGPPGPRLVLDGELLYQYACLSVSQQKELAKGIGSVSERILDDLLEGVSGVDYF</sequence>
<evidence type="ECO:0000313" key="8">
    <source>
        <dbReference type="Proteomes" id="UP000053201"/>
    </source>
</evidence>
<dbReference type="STRING" id="645134.A0A0L0HAP2"/>
<dbReference type="Gene3D" id="2.130.10.10">
    <property type="entry name" value="YVTN repeat-like/Quinoprotein amine dehydrogenase"/>
    <property type="match status" value="3"/>
</dbReference>
<dbReference type="Pfam" id="PF03178">
    <property type="entry name" value="CPSF_A"/>
    <property type="match status" value="1"/>
</dbReference>
<dbReference type="PANTHER" id="PTHR10644">
    <property type="entry name" value="DNA REPAIR/RNA PROCESSING CPSF FAMILY"/>
    <property type="match status" value="1"/>
</dbReference>
<comment type="subcellular location">
    <subcellularLocation>
        <location evidence="1">Nucleus</location>
    </subcellularLocation>
</comment>
<dbReference type="eggNOG" id="KOG1896">
    <property type="taxonomic scope" value="Eukaryota"/>
</dbReference>
<evidence type="ECO:0000259" key="4">
    <source>
        <dbReference type="Pfam" id="PF03178"/>
    </source>
</evidence>
<dbReference type="InParanoid" id="A0A0L0HAP2"/>
<dbReference type="Pfam" id="PF23726">
    <property type="entry name" value="Beta-prop_RSE1_2nd"/>
    <property type="match status" value="1"/>
</dbReference>
<dbReference type="InterPro" id="IPR015943">
    <property type="entry name" value="WD40/YVTN_repeat-like_dom_sf"/>
</dbReference>
<accession>A0A0L0HAP2</accession>